<organism evidence="3 5">
    <name type="scientific">Didymodactylos carnosus</name>
    <dbReference type="NCBI Taxonomy" id="1234261"/>
    <lineage>
        <taxon>Eukaryota</taxon>
        <taxon>Metazoa</taxon>
        <taxon>Spiralia</taxon>
        <taxon>Gnathifera</taxon>
        <taxon>Rotifera</taxon>
        <taxon>Eurotatoria</taxon>
        <taxon>Bdelloidea</taxon>
        <taxon>Philodinida</taxon>
        <taxon>Philodinidae</taxon>
        <taxon>Didymodactylos</taxon>
    </lineage>
</organism>
<keyword evidence="5" id="KW-1185">Reference proteome</keyword>
<reference evidence="3" key="1">
    <citation type="submission" date="2021-02" db="EMBL/GenBank/DDBJ databases">
        <authorList>
            <person name="Nowell W R."/>
        </authorList>
    </citation>
    <scope>NUCLEOTIDE SEQUENCE</scope>
</reference>
<dbReference type="AlphaFoldDB" id="A0A815B6M6"/>
<dbReference type="OrthoDB" id="5832575at2759"/>
<feature type="coiled-coil region" evidence="1">
    <location>
        <begin position="438"/>
        <end position="486"/>
    </location>
</feature>
<proteinExistence type="predicted"/>
<feature type="region of interest" description="Disordered" evidence="2">
    <location>
        <begin position="769"/>
        <end position="833"/>
    </location>
</feature>
<accession>A0A815B6M6</accession>
<dbReference type="EMBL" id="CAJOBC010021198">
    <property type="protein sequence ID" value="CAF4050071.1"/>
    <property type="molecule type" value="Genomic_DNA"/>
</dbReference>
<feature type="coiled-coil region" evidence="1">
    <location>
        <begin position="548"/>
        <end position="582"/>
    </location>
</feature>
<evidence type="ECO:0000256" key="2">
    <source>
        <dbReference type="SAM" id="MobiDB-lite"/>
    </source>
</evidence>
<dbReference type="Proteomes" id="UP000681722">
    <property type="component" value="Unassembled WGS sequence"/>
</dbReference>
<evidence type="ECO:0000313" key="3">
    <source>
        <dbReference type="EMBL" id="CAF1266572.1"/>
    </source>
</evidence>
<comment type="caution">
    <text evidence="3">The sequence shown here is derived from an EMBL/GenBank/DDBJ whole genome shotgun (WGS) entry which is preliminary data.</text>
</comment>
<feature type="coiled-coil region" evidence="1">
    <location>
        <begin position="607"/>
        <end position="665"/>
    </location>
</feature>
<sequence length="833" mass="96715">MSSYLLERELLGSARNIIDAHSNGPLVSNNYRGSYGTSSSPTTVQHHYQETNGNYEAKKIAADLQDQVRLLKRDLEKKDGLIQELSSMRDVNKHTQFETSKYEAMVGAERNALENARRELAQMQTRVESATHDLRECTLKLSAKDEHINELRHEVESIKKEYDIMNNANNQLKIRVRELEGNVGSYESVTNKSSVTITALQHEIKEKQEQLLELQSRIRTHMEERETSERKTEGLNKKLHELFSQLNIIFGADCGVPTPAALENLKTKISDINAENTSLKGRLVKLEEKNRSLENESSANRSTIQQMVNQLQNYEQNGVGSRLQIDTLKGERDAALSNKESIQRELETMKSRLESVQKAWQNTKQELDTREEKFLANELNLKQLDNDALYAKTCLDSFKQQVGQLLSDGYVKVEPKEDEIKEKIQLLMQSSKDRGVIITNLQNQKEHLSKQLQEQIELNKEADSKRHHAEQHLLELEHRLKTLDNDYTTTEVYRENLKHDKAKFLHFIERLASVMKIQNVSHDIGYELNPDVILTRAEQLMKLENDSIVDQKTNIYSLQRKIKQLKEQIENKDLHLDLLRKKVIALEEGRNSKSDLEKEIDDHVMLSRKMKVKVDNLTQQVNELKHENTQLKAQMTDIHMLKSRIMEHEKEIRRLLEDNSKLQNVRDKQAVKISNLQDKMHNVDEETNRTLLSSDNAVRSLSNELRFLKSSLEQVTERERRLLDFRGLVARMLGLDAKTLSVPDYEITARLERLLTVVQPTIAMPVVHIPQQQHQQQRQEQHHYYPSSHNYNNQRHTAHTRTRSPSPPTRRHETSHRARSHSPSHMGIDPRTY</sequence>
<evidence type="ECO:0000313" key="4">
    <source>
        <dbReference type="EMBL" id="CAF4050071.1"/>
    </source>
</evidence>
<name>A0A815B6M6_9BILA</name>
<dbReference type="Gene3D" id="1.10.287.1490">
    <property type="match status" value="2"/>
</dbReference>
<dbReference type="Proteomes" id="UP000663829">
    <property type="component" value="Unassembled WGS sequence"/>
</dbReference>
<dbReference type="InterPro" id="IPR039139">
    <property type="entry name" value="CCDC170-like"/>
</dbReference>
<feature type="coiled-coil region" evidence="1">
    <location>
        <begin position="106"/>
        <end position="231"/>
    </location>
</feature>
<dbReference type="PANTHER" id="PTHR18863">
    <property type="entry name" value="TSEC-2-RELATED"/>
    <property type="match status" value="1"/>
</dbReference>
<dbReference type="PANTHER" id="PTHR18863:SF6">
    <property type="entry name" value="COILED-COIL DOMAIN-CONTAINING PROTEIN 170"/>
    <property type="match status" value="1"/>
</dbReference>
<keyword evidence="1" id="KW-0175">Coiled coil</keyword>
<evidence type="ECO:0008006" key="6">
    <source>
        <dbReference type="Google" id="ProtNLM"/>
    </source>
</evidence>
<protein>
    <recommendedName>
        <fullName evidence="6">Coiled-coil domain-containing protein 170</fullName>
    </recommendedName>
</protein>
<evidence type="ECO:0000313" key="5">
    <source>
        <dbReference type="Proteomes" id="UP000663829"/>
    </source>
</evidence>
<gene>
    <name evidence="3" type="ORF">GPM918_LOCUS26871</name>
    <name evidence="4" type="ORF">SRO942_LOCUS27095</name>
</gene>
<dbReference type="EMBL" id="CAJNOQ010011010">
    <property type="protein sequence ID" value="CAF1266572.1"/>
    <property type="molecule type" value="Genomic_DNA"/>
</dbReference>
<feature type="coiled-coil region" evidence="1">
    <location>
        <begin position="262"/>
        <end position="366"/>
    </location>
</feature>
<evidence type="ECO:0000256" key="1">
    <source>
        <dbReference type="SAM" id="Coils"/>
    </source>
</evidence>